<evidence type="ECO:0000256" key="4">
    <source>
        <dbReference type="ARBA" id="ARBA00022485"/>
    </source>
</evidence>
<dbReference type="InterPro" id="IPR042087">
    <property type="entry name" value="DNA_pol_B_thumb"/>
</dbReference>
<dbReference type="InterPro" id="IPR012337">
    <property type="entry name" value="RNaseH-like_sf"/>
</dbReference>
<evidence type="ECO:0000256" key="7">
    <source>
        <dbReference type="ARBA" id="ARBA00022705"/>
    </source>
</evidence>
<dbReference type="GO" id="GO:0000166">
    <property type="term" value="F:nucleotide binding"/>
    <property type="evidence" value="ECO:0007669"/>
    <property type="project" value="InterPro"/>
</dbReference>
<dbReference type="SMART" id="SM00486">
    <property type="entry name" value="POLBc"/>
    <property type="match status" value="1"/>
</dbReference>
<dbReference type="EC" id="2.7.7.7" evidence="20"/>
<evidence type="ECO:0000256" key="2">
    <source>
        <dbReference type="ARBA" id="ARBA00004123"/>
    </source>
</evidence>
<dbReference type="Pfam" id="PF00136">
    <property type="entry name" value="DNA_pol_B"/>
    <property type="match status" value="1"/>
</dbReference>
<dbReference type="InterPro" id="IPR050240">
    <property type="entry name" value="DNA_pol_type-B"/>
</dbReference>
<keyword evidence="12 20" id="KW-0862">Zinc</keyword>
<dbReference type="AlphaFoldDB" id="A0A0F9Z979"/>
<keyword evidence="6 20" id="KW-0548">Nucleotidyltransferase</keyword>
<dbReference type="EMBL" id="JPQZ01000080">
    <property type="protein sequence ID" value="KKO74359.1"/>
    <property type="molecule type" value="Genomic_DNA"/>
</dbReference>
<evidence type="ECO:0000256" key="6">
    <source>
        <dbReference type="ARBA" id="ARBA00022695"/>
    </source>
</evidence>
<keyword evidence="7 20" id="KW-0235">DNA replication</keyword>
<keyword evidence="5 20" id="KW-0808">Transferase</keyword>
<dbReference type="Gene3D" id="3.30.342.10">
    <property type="entry name" value="DNA Polymerase, chain B, domain 1"/>
    <property type="match status" value="1"/>
</dbReference>
<dbReference type="SUPFAM" id="SSF53098">
    <property type="entry name" value="Ribonuclease H-like"/>
    <property type="match status" value="1"/>
</dbReference>
<keyword evidence="4 20" id="KW-0004">4Fe-4S</keyword>
<dbReference type="InterPro" id="IPR023211">
    <property type="entry name" value="DNA_pol_palm_dom_sf"/>
</dbReference>
<dbReference type="Pfam" id="PF03104">
    <property type="entry name" value="DNA_pol_B_exo1"/>
    <property type="match status" value="1"/>
</dbReference>
<evidence type="ECO:0000256" key="12">
    <source>
        <dbReference type="ARBA" id="ARBA00022833"/>
    </source>
</evidence>
<dbReference type="GO" id="GO:0045004">
    <property type="term" value="P:DNA replication proofreading"/>
    <property type="evidence" value="ECO:0007669"/>
    <property type="project" value="TreeGrafter"/>
</dbReference>
<evidence type="ECO:0000256" key="9">
    <source>
        <dbReference type="ARBA" id="ARBA00022723"/>
    </source>
</evidence>
<dbReference type="GO" id="GO:0043625">
    <property type="term" value="C:delta DNA polymerase complex"/>
    <property type="evidence" value="ECO:0007669"/>
    <property type="project" value="TreeGrafter"/>
</dbReference>
<evidence type="ECO:0000256" key="17">
    <source>
        <dbReference type="ARBA" id="ARBA00023125"/>
    </source>
</evidence>
<dbReference type="PANTHER" id="PTHR10322">
    <property type="entry name" value="DNA POLYMERASE CATALYTIC SUBUNIT"/>
    <property type="match status" value="1"/>
</dbReference>
<evidence type="ECO:0000256" key="3">
    <source>
        <dbReference type="ARBA" id="ARBA00005755"/>
    </source>
</evidence>
<name>A0A0F9Z979_9MICR</name>
<evidence type="ECO:0000256" key="14">
    <source>
        <dbReference type="ARBA" id="ARBA00022932"/>
    </source>
</evidence>
<sequence length="977" mass="111421">MSKSDIVFLQTDIDYILDTTNLNVSEPIITIFGTMKDGSPVQLLVKDFNPYFYIQPVGDQNIFEDEIREAIDKLSIKGKLLNVSTSMKYPLYGYSESKSLFYKLTFNTPSVFYQIKPILEAGILIKNRLVRFKLFESNFPFVLRFMVDMNIVGMQYLKIKRYIVLSSNPFVISCSYVDVVPLEIKNEYVKLPKFKILSIDIECISLDKISFPVATKDPIIQIGNTVSYSDDPSKIEQVIFCLKETAPIPGAIVRSFNTEKDLLIAWKEYFIDQNPDLILGYNLKGFDIPYILERGTTLNIEDFNKLGRTQKPCKAKDAVFSSRQVGSLSTPEITIEGRIVFDLMQIIRREHKLRSYSLNSVSLHFLQEQKEDVPHNSMHDLQEGNKDTRKRIASYCLKDTILPLRLFNKLNILINYTELARVMGVPLEYFSSRGVGIKVLTLIYRAAAENDYLIPVLDVEDNDSTYEGGFVMDPMRGFYPQPIAVLDFSSLYPSIMISRNLCYSTLLTKEQYDKFGGTKTPTNNYFVDSKVKQGLLPKVLINLLASRKATKKEMNAESDPGIKACLNARQTAIKVCANSIYGFTGANTGKLPCVEISQSTTSFGREMIAFTKNIIESTFCKEKGYSHDSIVIYGDTDSVMINFKENDMKRVFEMASEISEFVTTKFIKPVSLEFEKVYYPYLLINKKRYAGLIYNNPNTPSKIDTKGIETVRRDNCNLVKEVIETCLNKILYDKDVEGAKIYVKKIVQDLYQGKIDLSQLVISKSITKAGDKYASKQAHVELAEKMRKRGDESAGALGNRVAYIMVEKGKKVAGYDKAEDPVYVLEHNLPIDTEYYIEQQLAKPLHRLFEPIVDNVSELLKGEHTRVVTNIVKAKGPMNAFLQAKVTCVGCKASGTILCKSCQPNFYKHLIKLQTDVENKKKLFNECWTECQRCQGSLQDEILCANRDCPIFYMRTRVKKELFPLGNKLKTLREFEW</sequence>
<dbReference type="InterPro" id="IPR036397">
    <property type="entry name" value="RNaseH_sf"/>
</dbReference>
<dbReference type="GO" id="GO:0051539">
    <property type="term" value="F:4 iron, 4 sulfur cluster binding"/>
    <property type="evidence" value="ECO:0007669"/>
    <property type="project" value="UniProtKB-KW"/>
</dbReference>
<evidence type="ECO:0000256" key="18">
    <source>
        <dbReference type="ARBA" id="ARBA00023242"/>
    </source>
</evidence>
<dbReference type="NCBIfam" id="TIGR00592">
    <property type="entry name" value="pol2"/>
    <property type="match status" value="1"/>
</dbReference>
<dbReference type="Gene3D" id="1.10.287.690">
    <property type="entry name" value="Helix hairpin bin"/>
    <property type="match status" value="1"/>
</dbReference>
<reference evidence="24 25" key="1">
    <citation type="journal article" date="2015" name="Environ. Microbiol.">
        <title>Genome analyses suggest the presence of polyploidy and recent human-driven expansions in eight global populations of the honeybee pathogen Nosema ceranae.</title>
        <authorList>
            <person name="Pelin A."/>
            <person name="Selman M."/>
            <person name="Aris-Brosou S."/>
            <person name="Farinelli L."/>
            <person name="Corradi N."/>
        </authorList>
    </citation>
    <scope>NUCLEOTIDE SEQUENCE [LARGE SCALE GENOMIC DNA]</scope>
    <source>
        <strain evidence="24 25">PA08 1199</strain>
    </source>
</reference>
<keyword evidence="9 20" id="KW-0479">Metal-binding</keyword>
<dbReference type="Gene3D" id="3.30.420.10">
    <property type="entry name" value="Ribonuclease H-like superfamily/Ribonuclease H"/>
    <property type="match status" value="1"/>
</dbReference>
<feature type="domain" description="C4-type zinc-finger of DNA polymerase delta" evidence="23">
    <location>
        <begin position="888"/>
        <end position="955"/>
    </location>
</feature>
<dbReference type="FunFam" id="3.30.420.10:FF:000004">
    <property type="entry name" value="DNA polymerase"/>
    <property type="match status" value="1"/>
</dbReference>
<proteinExistence type="inferred from homology"/>
<dbReference type="InterPro" id="IPR025687">
    <property type="entry name" value="Znf-C4pol"/>
</dbReference>
<dbReference type="InterPro" id="IPR006133">
    <property type="entry name" value="DNA-dir_DNA_pol_B_exonuc"/>
</dbReference>
<dbReference type="VEuPathDB" id="MicrosporidiaDB:G9O61_00g012700"/>
<dbReference type="GO" id="GO:0006297">
    <property type="term" value="P:nucleotide-excision repair, DNA gap filling"/>
    <property type="evidence" value="ECO:0007669"/>
    <property type="project" value="TreeGrafter"/>
</dbReference>
<evidence type="ECO:0000256" key="8">
    <source>
        <dbReference type="ARBA" id="ARBA00022722"/>
    </source>
</evidence>
<dbReference type="GO" id="GO:0008270">
    <property type="term" value="F:zinc ion binding"/>
    <property type="evidence" value="ECO:0007669"/>
    <property type="project" value="UniProtKB-KW"/>
</dbReference>
<comment type="subcellular location">
    <subcellularLocation>
        <location evidence="2 20">Nucleus</location>
    </subcellularLocation>
</comment>
<keyword evidence="13" id="KW-0269">Exonuclease</keyword>
<evidence type="ECO:0000256" key="5">
    <source>
        <dbReference type="ARBA" id="ARBA00022679"/>
    </source>
</evidence>
<dbReference type="InterPro" id="IPR043502">
    <property type="entry name" value="DNA/RNA_pol_sf"/>
</dbReference>
<dbReference type="GO" id="GO:0008296">
    <property type="term" value="F:3'-5'-DNA exonuclease activity"/>
    <property type="evidence" value="ECO:0007669"/>
    <property type="project" value="TreeGrafter"/>
</dbReference>
<comment type="similarity">
    <text evidence="3 20">Belongs to the DNA polymerase type-B family.</text>
</comment>
<comment type="catalytic activity">
    <reaction evidence="19 20">
        <text>DNA(n) + a 2'-deoxyribonucleoside 5'-triphosphate = DNA(n+1) + diphosphate</text>
        <dbReference type="Rhea" id="RHEA:22508"/>
        <dbReference type="Rhea" id="RHEA-COMP:17339"/>
        <dbReference type="Rhea" id="RHEA-COMP:17340"/>
        <dbReference type="ChEBI" id="CHEBI:33019"/>
        <dbReference type="ChEBI" id="CHEBI:61560"/>
        <dbReference type="ChEBI" id="CHEBI:173112"/>
        <dbReference type="EC" id="2.7.7.7"/>
    </reaction>
</comment>
<evidence type="ECO:0000259" key="22">
    <source>
        <dbReference type="Pfam" id="PF03104"/>
    </source>
</evidence>
<accession>A0A0F9Z979</accession>
<evidence type="ECO:0000256" key="1">
    <source>
        <dbReference type="ARBA" id="ARBA00001966"/>
    </source>
</evidence>
<dbReference type="PRINTS" id="PR00106">
    <property type="entry name" value="DNAPOLB"/>
</dbReference>
<dbReference type="GeneID" id="36321372"/>
<dbReference type="Proteomes" id="UP000034350">
    <property type="component" value="Unassembled WGS sequence"/>
</dbReference>
<comment type="cofactor">
    <cofactor evidence="1 20">
        <name>[4Fe-4S] cluster</name>
        <dbReference type="ChEBI" id="CHEBI:49883"/>
    </cofactor>
</comment>
<keyword evidence="15 20" id="KW-0408">Iron</keyword>
<dbReference type="OrthoDB" id="2414538at2759"/>
<evidence type="ECO:0000313" key="24">
    <source>
        <dbReference type="EMBL" id="KKO74359.1"/>
    </source>
</evidence>
<keyword evidence="25" id="KW-1185">Reference proteome</keyword>
<dbReference type="GO" id="GO:0006287">
    <property type="term" value="P:base-excision repair, gap-filling"/>
    <property type="evidence" value="ECO:0007669"/>
    <property type="project" value="TreeGrafter"/>
</dbReference>
<evidence type="ECO:0000259" key="21">
    <source>
        <dbReference type="Pfam" id="PF00136"/>
    </source>
</evidence>
<feature type="domain" description="DNA-directed DNA polymerase family B exonuclease" evidence="22">
    <location>
        <begin position="133"/>
        <end position="361"/>
    </location>
</feature>
<organism evidence="24 25">
    <name type="scientific">Vairimorpha ceranae</name>
    <dbReference type="NCBI Taxonomy" id="40302"/>
    <lineage>
        <taxon>Eukaryota</taxon>
        <taxon>Fungi</taxon>
        <taxon>Fungi incertae sedis</taxon>
        <taxon>Microsporidia</taxon>
        <taxon>Nosematidae</taxon>
        <taxon>Vairimorpha</taxon>
    </lineage>
</organism>
<evidence type="ECO:0000313" key="25">
    <source>
        <dbReference type="Proteomes" id="UP000034350"/>
    </source>
</evidence>
<evidence type="ECO:0000256" key="19">
    <source>
        <dbReference type="ARBA" id="ARBA00049244"/>
    </source>
</evidence>
<dbReference type="GO" id="GO:0003677">
    <property type="term" value="F:DNA binding"/>
    <property type="evidence" value="ECO:0007669"/>
    <property type="project" value="UniProtKB-KW"/>
</dbReference>
<evidence type="ECO:0000256" key="11">
    <source>
        <dbReference type="ARBA" id="ARBA00022801"/>
    </source>
</evidence>
<dbReference type="GO" id="GO:0003887">
    <property type="term" value="F:DNA-directed DNA polymerase activity"/>
    <property type="evidence" value="ECO:0007669"/>
    <property type="project" value="UniProtKB-KW"/>
</dbReference>
<dbReference type="Pfam" id="PF14260">
    <property type="entry name" value="zf-C4pol"/>
    <property type="match status" value="1"/>
</dbReference>
<comment type="caution">
    <text evidence="24">The sequence shown here is derived from an EMBL/GenBank/DDBJ whole genome shotgun (WGS) entry which is preliminary data.</text>
</comment>
<dbReference type="SUPFAM" id="SSF56672">
    <property type="entry name" value="DNA/RNA polymerases"/>
    <property type="match status" value="1"/>
</dbReference>
<keyword evidence="10 20" id="KW-0863">Zinc-finger</keyword>
<evidence type="ECO:0000256" key="20">
    <source>
        <dbReference type="RuleBase" id="RU000442"/>
    </source>
</evidence>
<dbReference type="VEuPathDB" id="MicrosporidiaDB:NCER_101069"/>
<protein>
    <recommendedName>
        <fullName evidence="20">DNA polymerase</fullName>
        <ecNumber evidence="20">2.7.7.7</ecNumber>
    </recommendedName>
</protein>
<evidence type="ECO:0000256" key="16">
    <source>
        <dbReference type="ARBA" id="ARBA00023014"/>
    </source>
</evidence>
<dbReference type="Gene3D" id="3.90.1600.10">
    <property type="entry name" value="Palm domain of DNA polymerase"/>
    <property type="match status" value="1"/>
</dbReference>
<evidence type="ECO:0000256" key="15">
    <source>
        <dbReference type="ARBA" id="ARBA00023004"/>
    </source>
</evidence>
<evidence type="ECO:0000256" key="10">
    <source>
        <dbReference type="ARBA" id="ARBA00022771"/>
    </source>
</evidence>
<dbReference type="PANTHER" id="PTHR10322:SF23">
    <property type="entry name" value="DNA POLYMERASE DELTA CATALYTIC SUBUNIT"/>
    <property type="match status" value="1"/>
</dbReference>
<dbReference type="InterPro" id="IPR006172">
    <property type="entry name" value="DNA-dir_DNA_pol_B"/>
</dbReference>
<keyword evidence="8" id="KW-0540">Nuclease</keyword>
<dbReference type="InterPro" id="IPR006134">
    <property type="entry name" value="DNA-dir_DNA_pol_B_multi_dom"/>
</dbReference>
<dbReference type="RefSeq" id="XP_024330101.1">
    <property type="nucleotide sequence ID" value="XM_024476419.1"/>
</dbReference>
<dbReference type="PROSITE" id="PS00116">
    <property type="entry name" value="DNA_POLYMERASE_B"/>
    <property type="match status" value="1"/>
</dbReference>
<keyword evidence="16 20" id="KW-0411">Iron-sulfur</keyword>
<keyword evidence="11" id="KW-0378">Hydrolase</keyword>
<evidence type="ECO:0000256" key="13">
    <source>
        <dbReference type="ARBA" id="ARBA00022839"/>
    </source>
</evidence>
<dbReference type="Gene3D" id="1.10.132.60">
    <property type="entry name" value="DNA polymerase family B, C-terminal domain"/>
    <property type="match status" value="1"/>
</dbReference>
<dbReference type="VEuPathDB" id="MicrosporidiaDB:AAJ76_8000013951"/>
<dbReference type="InterPro" id="IPR017964">
    <property type="entry name" value="DNA-dir_DNA_pol_B_CS"/>
</dbReference>
<keyword evidence="14 20" id="KW-0239">DNA-directed DNA polymerase</keyword>
<keyword evidence="18 20" id="KW-0539">Nucleus</keyword>
<evidence type="ECO:0000259" key="23">
    <source>
        <dbReference type="Pfam" id="PF14260"/>
    </source>
</evidence>
<gene>
    <name evidence="24" type="ORF">AAJ76_8000013951</name>
</gene>
<keyword evidence="17 20" id="KW-0238">DNA-binding</keyword>
<dbReference type="CDD" id="cd05777">
    <property type="entry name" value="DNA_polB_delta_exo"/>
    <property type="match status" value="1"/>
</dbReference>
<feature type="domain" description="DNA-directed DNA polymerase family B multifunctional" evidence="21">
    <location>
        <begin position="427"/>
        <end position="852"/>
    </location>
</feature>